<proteinExistence type="predicted"/>
<keyword evidence="2" id="KW-1185">Reference proteome</keyword>
<protein>
    <submittedName>
        <fullName evidence="1">Uncharacterized protein</fullName>
    </submittedName>
</protein>
<dbReference type="RefSeq" id="WP_201079520.1">
    <property type="nucleotide sequence ID" value="NZ_CP067420.1"/>
</dbReference>
<name>A0ABX7BBK0_9PROT</name>
<dbReference type="Proteomes" id="UP000595197">
    <property type="component" value="Chromosome"/>
</dbReference>
<evidence type="ECO:0000313" key="1">
    <source>
        <dbReference type="EMBL" id="QQP91519.1"/>
    </source>
</evidence>
<dbReference type="EMBL" id="CP067420">
    <property type="protein sequence ID" value="QQP91519.1"/>
    <property type="molecule type" value="Genomic_DNA"/>
</dbReference>
<evidence type="ECO:0000313" key="2">
    <source>
        <dbReference type="Proteomes" id="UP000595197"/>
    </source>
</evidence>
<sequence>MAGLFDRLSNLLSRRRSRTGGAPQHETALVAAERLGIGGRPSPLQIRNTDPSGRINGKEDAIADLRRAMAAADQRQARTDADASLLLAVLLSKGHGLNRTQAVQLHDDLMRGCLRDADRQKLRALYRTLHGREFSCRIPASVSE</sequence>
<reference evidence="1" key="1">
    <citation type="submission" date="2021-02" db="EMBL/GenBank/DDBJ databases">
        <title>Skermanella TT6 skin isolate.</title>
        <authorList>
            <person name="Lee K."/>
            <person name="Ganzorig M."/>
        </authorList>
    </citation>
    <scope>NUCLEOTIDE SEQUENCE</scope>
    <source>
        <strain evidence="1">TT6</strain>
    </source>
</reference>
<accession>A0ABX7BBK0</accession>
<gene>
    <name evidence="1" type="ORF">IGS68_10055</name>
</gene>
<organism evidence="1 2">
    <name type="scientific">Skermanella cutis</name>
    <dbReference type="NCBI Taxonomy" id="2775420"/>
    <lineage>
        <taxon>Bacteria</taxon>
        <taxon>Pseudomonadati</taxon>
        <taxon>Pseudomonadota</taxon>
        <taxon>Alphaproteobacteria</taxon>
        <taxon>Rhodospirillales</taxon>
        <taxon>Azospirillaceae</taxon>
        <taxon>Skermanella</taxon>
    </lineage>
</organism>